<accession>A0ABW5FDA8</accession>
<dbReference type="Proteomes" id="UP001597448">
    <property type="component" value="Unassembled WGS sequence"/>
</dbReference>
<comment type="caution">
    <text evidence="1">The sequence shown here is derived from an EMBL/GenBank/DDBJ whole genome shotgun (WGS) entry which is preliminary data.</text>
</comment>
<proteinExistence type="predicted"/>
<sequence length="42" mass="4921">MSETRRRYNEEYKGQTVKYIQEQTKTVAELALEAGCPRQNVT</sequence>
<protein>
    <recommendedName>
        <fullName evidence="3">Transposase</fullName>
    </recommendedName>
</protein>
<evidence type="ECO:0000313" key="1">
    <source>
        <dbReference type="EMBL" id="MFD2411712.1"/>
    </source>
</evidence>
<reference evidence="2" key="1">
    <citation type="journal article" date="2019" name="Int. J. Syst. Evol. Microbiol.">
        <title>The Global Catalogue of Microorganisms (GCM) 10K type strain sequencing project: providing services to taxonomists for standard genome sequencing and annotation.</title>
        <authorList>
            <consortium name="The Broad Institute Genomics Platform"/>
            <consortium name="The Broad Institute Genome Sequencing Center for Infectious Disease"/>
            <person name="Wu L."/>
            <person name="Ma J."/>
        </authorList>
    </citation>
    <scope>NUCLEOTIDE SEQUENCE [LARGE SCALE GENOMIC DNA]</scope>
    <source>
        <strain evidence="2">CCM 8725</strain>
    </source>
</reference>
<name>A0ABW5FDA8_9BACL</name>
<gene>
    <name evidence="1" type="ORF">ACFSX3_17625</name>
</gene>
<keyword evidence="2" id="KW-1185">Reference proteome</keyword>
<evidence type="ECO:0008006" key="3">
    <source>
        <dbReference type="Google" id="ProtNLM"/>
    </source>
</evidence>
<dbReference type="EMBL" id="JBHUKY010000031">
    <property type="protein sequence ID" value="MFD2411712.1"/>
    <property type="molecule type" value="Genomic_DNA"/>
</dbReference>
<organism evidence="1 2">
    <name type="scientific">Paenibacillus rhizoplanae</name>
    <dbReference type="NCBI Taxonomy" id="1917181"/>
    <lineage>
        <taxon>Bacteria</taxon>
        <taxon>Bacillati</taxon>
        <taxon>Bacillota</taxon>
        <taxon>Bacilli</taxon>
        <taxon>Bacillales</taxon>
        <taxon>Paenibacillaceae</taxon>
        <taxon>Paenibacillus</taxon>
    </lineage>
</organism>
<dbReference type="RefSeq" id="WP_379254768.1">
    <property type="nucleotide sequence ID" value="NZ_JBHSVQ010000001.1"/>
</dbReference>
<evidence type="ECO:0000313" key="2">
    <source>
        <dbReference type="Proteomes" id="UP001597448"/>
    </source>
</evidence>